<dbReference type="PRINTS" id="PR01002">
    <property type="entry name" value="FLGFLGJ"/>
</dbReference>
<evidence type="ECO:0000259" key="4">
    <source>
        <dbReference type="SMART" id="SM00047"/>
    </source>
</evidence>
<feature type="domain" description="Mannosyl-glycoprotein endo-beta-N-acetylglucosamidase-like" evidence="4">
    <location>
        <begin position="61"/>
        <end position="217"/>
    </location>
</feature>
<name>A0A417ZCV5_9LACO</name>
<reference evidence="5 6" key="1">
    <citation type="submission" date="2018-07" db="EMBL/GenBank/DDBJ databases">
        <title>Genome sequences of six Lactobacillus spp. isolated from bumble bee guts.</title>
        <authorList>
            <person name="Motta E.V.S."/>
            <person name="Moran N.A."/>
        </authorList>
    </citation>
    <scope>NUCLEOTIDE SEQUENCE [LARGE SCALE GENOMIC DNA]</scope>
    <source>
        <strain evidence="5 6">LV-8.1</strain>
    </source>
</reference>
<dbReference type="Proteomes" id="UP000284822">
    <property type="component" value="Unassembled WGS sequence"/>
</dbReference>
<evidence type="ECO:0000256" key="1">
    <source>
        <dbReference type="ARBA" id="ARBA00010266"/>
    </source>
</evidence>
<evidence type="ECO:0000313" key="5">
    <source>
        <dbReference type="EMBL" id="RHW48441.1"/>
    </source>
</evidence>
<dbReference type="GO" id="GO:0004040">
    <property type="term" value="F:amidase activity"/>
    <property type="evidence" value="ECO:0007669"/>
    <property type="project" value="InterPro"/>
</dbReference>
<dbReference type="SMART" id="SM00047">
    <property type="entry name" value="LYZ2"/>
    <property type="match status" value="1"/>
</dbReference>
<comment type="caution">
    <text evidence="5">The sequence shown here is derived from an EMBL/GenBank/DDBJ whole genome shotgun (WGS) entry which is preliminary data.</text>
</comment>
<dbReference type="Pfam" id="PF01832">
    <property type="entry name" value="Glucosaminidase"/>
    <property type="match status" value="1"/>
</dbReference>
<protein>
    <recommendedName>
        <fullName evidence="4">Mannosyl-glycoprotein endo-beta-N-acetylglucosamidase-like domain-containing protein</fullName>
    </recommendedName>
</protein>
<keyword evidence="2" id="KW-0378">Hydrolase</keyword>
<evidence type="ECO:0000313" key="6">
    <source>
        <dbReference type="Proteomes" id="UP000284822"/>
    </source>
</evidence>
<accession>A0A417ZCV5</accession>
<dbReference type="PANTHER" id="PTHR33308:SF9">
    <property type="entry name" value="PEPTIDOGLYCAN HYDROLASE FLGJ"/>
    <property type="match status" value="1"/>
</dbReference>
<dbReference type="AlphaFoldDB" id="A0A417ZCV5"/>
<feature type="region of interest" description="Disordered" evidence="3">
    <location>
        <begin position="333"/>
        <end position="364"/>
    </location>
</feature>
<dbReference type="PANTHER" id="PTHR33308">
    <property type="entry name" value="PEPTIDOGLYCAN HYDROLASE FLGJ"/>
    <property type="match status" value="1"/>
</dbReference>
<gene>
    <name evidence="5" type="ORF">DS832_02380</name>
</gene>
<dbReference type="EMBL" id="QOCS01000005">
    <property type="protein sequence ID" value="RHW48441.1"/>
    <property type="molecule type" value="Genomic_DNA"/>
</dbReference>
<dbReference type="InterPro" id="IPR051056">
    <property type="entry name" value="Glycosyl_Hydrolase_73"/>
</dbReference>
<organism evidence="5 6">
    <name type="scientific">Bombilactobacillus bombi</name>
    <dbReference type="NCBI Taxonomy" id="1303590"/>
    <lineage>
        <taxon>Bacteria</taxon>
        <taxon>Bacillati</taxon>
        <taxon>Bacillota</taxon>
        <taxon>Bacilli</taxon>
        <taxon>Lactobacillales</taxon>
        <taxon>Lactobacillaceae</taxon>
        <taxon>Bombilactobacillus</taxon>
    </lineage>
</organism>
<evidence type="ECO:0000256" key="2">
    <source>
        <dbReference type="ARBA" id="ARBA00022801"/>
    </source>
</evidence>
<dbReference type="Gene3D" id="4.10.80.30">
    <property type="entry name" value="DNA polymerase, domain 6"/>
    <property type="match status" value="1"/>
</dbReference>
<proteinExistence type="inferred from homology"/>
<evidence type="ECO:0000256" key="3">
    <source>
        <dbReference type="SAM" id="MobiDB-lite"/>
    </source>
</evidence>
<sequence length="364" mass="40320">MRKQNNHKNMKHKFIYQLSMVSVSLLTAGVIWQGTINSVAAENNVSMTISVDNADNPENIITSNGYGDQTFLNYLGLSAQRLANNNDLYASVMIAQALLESGWGTSGLAQAPNYNLFGVKGNYQGQSVDFSTQEDDGTGNLFSINSGFRRYPSYKESLEDYVRVLRSNEELYGPVWKNNAKTYQDATRALTGHYATDTTYDQKLNSMIEKYDLTRFDQAPEGNSPVSANDIVVNKVNWVVNQAQTLVTSKNAYQKQQAPIIILNHYNHPIVQASPSQPQEETVMPTPAHDEIAEEINFNKEITQAAVKPANSIVKSYSNIAPKQKVIPVKKATAVTSKAEPSVPVDKSNLPQSENEENSISELK</sequence>
<dbReference type="InterPro" id="IPR002901">
    <property type="entry name" value="MGlyc_endo_b_GlcNAc-like_dom"/>
</dbReference>
<feature type="compositionally biased region" description="Acidic residues" evidence="3">
    <location>
        <begin position="354"/>
        <end position="364"/>
    </location>
</feature>
<dbReference type="Gene3D" id="1.10.530.10">
    <property type="match status" value="1"/>
</dbReference>
<comment type="similarity">
    <text evidence="1">Belongs to the glycosyl hydrolase 73 family.</text>
</comment>